<name>A0AA97A2J8_9EURY</name>
<sequence length="137" mass="15606">MSSSIFVFLNFVRLARRQLLSVGNPTASGNRNLTATETARTVTTLNGSGNTKRQLQTSRLSRKLTAKDSRKTEQAGAEQQLKNQLFLKVLFRLGRIRQVSFRFAQKLETAFQVRFAASRRPELNLRGRFSKFNLVKN</sequence>
<feature type="compositionally biased region" description="Polar residues" evidence="1">
    <location>
        <begin position="45"/>
        <end position="59"/>
    </location>
</feature>
<dbReference type="EMBL" id="CP131059">
    <property type="protein sequence ID" value="WNY24143.1"/>
    <property type="molecule type" value="Genomic_DNA"/>
</dbReference>
<evidence type="ECO:0000313" key="2">
    <source>
        <dbReference type="EMBL" id="WNY24143.1"/>
    </source>
</evidence>
<keyword evidence="3" id="KW-1185">Reference proteome</keyword>
<dbReference type="Proteomes" id="UP001302978">
    <property type="component" value="Chromosome"/>
</dbReference>
<proteinExistence type="predicted"/>
<evidence type="ECO:0000256" key="1">
    <source>
        <dbReference type="SAM" id="MobiDB-lite"/>
    </source>
</evidence>
<protein>
    <submittedName>
        <fullName evidence="2">Uncharacterized protein</fullName>
    </submittedName>
</protein>
<gene>
    <name evidence="2" type="ORF">MmiHf6_14720</name>
</gene>
<dbReference type="KEGG" id="mehf:MmiHf6_14720"/>
<evidence type="ECO:0000313" key="3">
    <source>
        <dbReference type="Proteomes" id="UP001302978"/>
    </source>
</evidence>
<organism evidence="2 3">
    <name type="scientific">Methanimicrococcus hongohii</name>
    <dbReference type="NCBI Taxonomy" id="3028295"/>
    <lineage>
        <taxon>Archaea</taxon>
        <taxon>Methanobacteriati</taxon>
        <taxon>Methanobacteriota</taxon>
        <taxon>Stenosarchaea group</taxon>
        <taxon>Methanomicrobia</taxon>
        <taxon>Methanosarcinales</taxon>
        <taxon>Methanosarcinaceae</taxon>
        <taxon>Methanimicrococcus</taxon>
    </lineage>
</organism>
<reference evidence="2 3" key="1">
    <citation type="submission" date="2023-07" db="EMBL/GenBank/DDBJ databases">
        <title>Closed genoem sequence of Methanomicrococcus sp. Hf6.</title>
        <authorList>
            <person name="Poehlein A."/>
            <person name="Protasov E."/>
            <person name="Platt K."/>
            <person name="Reeh H."/>
            <person name="Daniel R."/>
            <person name="Brune A."/>
        </authorList>
    </citation>
    <scope>NUCLEOTIDE SEQUENCE [LARGE SCALE GENOMIC DNA]</scope>
    <source>
        <strain evidence="2 3">Hf6</strain>
    </source>
</reference>
<feature type="region of interest" description="Disordered" evidence="1">
    <location>
        <begin position="45"/>
        <end position="76"/>
    </location>
</feature>
<accession>A0AA97A2J8</accession>
<dbReference type="AlphaFoldDB" id="A0AA97A2J8"/>